<evidence type="ECO:0000313" key="4">
    <source>
        <dbReference type="Proteomes" id="UP001210211"/>
    </source>
</evidence>
<feature type="region of interest" description="Disordered" evidence="1">
    <location>
        <begin position="105"/>
        <end position="128"/>
    </location>
</feature>
<protein>
    <recommendedName>
        <fullName evidence="2">C2 NT-type domain-containing protein</fullName>
    </recommendedName>
</protein>
<feature type="compositionally biased region" description="Low complexity" evidence="1">
    <location>
        <begin position="32"/>
        <end position="48"/>
    </location>
</feature>
<dbReference type="Pfam" id="PF10358">
    <property type="entry name" value="NT-C2"/>
    <property type="match status" value="1"/>
</dbReference>
<dbReference type="AlphaFoldDB" id="A0AAD5WAC6"/>
<reference evidence="3 4" key="1">
    <citation type="journal article" date="2022" name="Cell">
        <title>Repeat-based holocentromeres influence genome architecture and karyotype evolution.</title>
        <authorList>
            <person name="Hofstatter P.G."/>
            <person name="Thangavel G."/>
            <person name="Lux T."/>
            <person name="Neumann P."/>
            <person name="Vondrak T."/>
            <person name="Novak P."/>
            <person name="Zhang M."/>
            <person name="Costa L."/>
            <person name="Castellani M."/>
            <person name="Scott A."/>
            <person name="Toegelov H."/>
            <person name="Fuchs J."/>
            <person name="Mata-Sucre Y."/>
            <person name="Dias Y."/>
            <person name="Vanzela A.L.L."/>
            <person name="Huettel B."/>
            <person name="Almeida C.C.S."/>
            <person name="Simkova H."/>
            <person name="Souza G."/>
            <person name="Pedrosa-Harand A."/>
            <person name="Macas J."/>
            <person name="Mayer K.F.X."/>
            <person name="Houben A."/>
            <person name="Marques A."/>
        </authorList>
    </citation>
    <scope>NUCLEOTIDE SEQUENCE [LARGE SCALE GENOMIC DNA]</scope>
    <source>
        <strain evidence="3">RhyTen1mFocal</strain>
    </source>
</reference>
<organism evidence="3 4">
    <name type="scientific">Rhynchospora tenuis</name>
    <dbReference type="NCBI Taxonomy" id="198213"/>
    <lineage>
        <taxon>Eukaryota</taxon>
        <taxon>Viridiplantae</taxon>
        <taxon>Streptophyta</taxon>
        <taxon>Embryophyta</taxon>
        <taxon>Tracheophyta</taxon>
        <taxon>Spermatophyta</taxon>
        <taxon>Magnoliopsida</taxon>
        <taxon>Liliopsida</taxon>
        <taxon>Poales</taxon>
        <taxon>Cyperaceae</taxon>
        <taxon>Cyperoideae</taxon>
        <taxon>Rhynchosporeae</taxon>
        <taxon>Rhynchospora</taxon>
    </lineage>
</organism>
<feature type="compositionally biased region" description="Acidic residues" evidence="1">
    <location>
        <begin position="517"/>
        <end position="527"/>
    </location>
</feature>
<dbReference type="InterPro" id="IPR019448">
    <property type="entry name" value="NT-C2"/>
</dbReference>
<accession>A0AAD5WAC6</accession>
<dbReference type="EMBL" id="JAMRDG010000002">
    <property type="protein sequence ID" value="KAJ3684769.1"/>
    <property type="molecule type" value="Genomic_DNA"/>
</dbReference>
<feature type="region of interest" description="Disordered" evidence="1">
    <location>
        <begin position="328"/>
        <end position="347"/>
    </location>
</feature>
<evidence type="ECO:0000259" key="2">
    <source>
        <dbReference type="PROSITE" id="PS51840"/>
    </source>
</evidence>
<proteinExistence type="predicted"/>
<dbReference type="Proteomes" id="UP001210211">
    <property type="component" value="Unassembled WGS sequence"/>
</dbReference>
<dbReference type="Pfam" id="PF21745">
    <property type="entry name" value="PMI1_PMIR1-2_C"/>
    <property type="match status" value="1"/>
</dbReference>
<gene>
    <name evidence="3" type="ORF">LUZ61_013933</name>
</gene>
<dbReference type="PANTHER" id="PTHR33414:SF1">
    <property type="entry name" value="PROTEIN PLASTID MOVEMENT IMPAIRED 1-RELATED 1"/>
    <property type="match status" value="1"/>
</dbReference>
<dbReference type="InterPro" id="IPR039614">
    <property type="entry name" value="PMI1-like"/>
</dbReference>
<feature type="region of interest" description="Disordered" evidence="1">
    <location>
        <begin position="1017"/>
        <end position="1074"/>
    </location>
</feature>
<feature type="compositionally biased region" description="Low complexity" evidence="1">
    <location>
        <begin position="105"/>
        <end position="126"/>
    </location>
</feature>
<feature type="region of interest" description="Disordered" evidence="1">
    <location>
        <begin position="722"/>
        <end position="741"/>
    </location>
</feature>
<comment type="caution">
    <text evidence="3">The sequence shown here is derived from an EMBL/GenBank/DDBJ whole genome shotgun (WGS) entry which is preliminary data.</text>
</comment>
<dbReference type="PROSITE" id="PS51840">
    <property type="entry name" value="C2_NT"/>
    <property type="match status" value="1"/>
</dbReference>
<feature type="compositionally biased region" description="Polar residues" evidence="1">
    <location>
        <begin position="1047"/>
        <end position="1074"/>
    </location>
</feature>
<dbReference type="PANTHER" id="PTHR33414">
    <property type="entry name" value="PROTEIN PLASTID MOVEMENT IMPAIRED 1-RELATED 1"/>
    <property type="match status" value="1"/>
</dbReference>
<feature type="region of interest" description="Disordered" evidence="1">
    <location>
        <begin position="439"/>
        <end position="458"/>
    </location>
</feature>
<sequence>MAGKPHSGKTTSTSSSGDARFLHDIETLSKALSLNPPSKSRLNPSRRSLPPPPPAARSNSGPNPTTSKSSIWRSLKSLSHIGQRRFDCVFSLHVKSIESLPSSLEGSSLSVHFNPSTSSSSTTLSTRPVKASRGLAQFDETLNYRSTIYAKSSVSKTHAAKYEARQFSIHVTCAGTDLGRHTIDLTRLLPLTIAELEAESKMEEEEGEGEEKGKWSTSFRLTGRAHGGKLNVSFGYSLIGSGENRERKIGEILNEKHAKIEKDKALPSFARNRNRTRAIEEVKMLHELLPFVKPVVSGLSTKRQTEKECENGEVDTGMKQCELHGESDVGKKEVVDESSPESKYCTSVEPTDQMEMQISVENNTDFTVIEQGIEIETKDQEEKDTTAEGSIQNDRDLKENLITQESEELVLEELESIFENLSFLEYPNLEENNKLHRNLSQEDADPSFTSPSLKRSRSLDAVTESVASEFLTMLGLDHSPFGQGSDSEPDPDSPRERLLRQFEKESLATGSGLLGLDYEEDSSETEDEGIRIEDSLEKDVENGISIEENDLGFDFTSLIQEAELEMPISKAKLLEDAETEALMRKFGLDENSFYNSPPAGTGKGAGFGSPIHLPPDPIELPPLVEGVGPFVQTKGGGFLRSMNPDLFKNSKTGGSLVMQASSPIVVPAEMGGGIMDILQKLASVGIEKLSRQASKLMPLEDIAGTTMQQLICEAGPCLEESYTRSSSKRRKGKGVDSAASTGGEVASSEYVSLEDLAPLAMEKIEALSIEGLRIQSGMSDEEAPSNITPQSIGDISALEGKISQNALALGLEGTAGLQLMDIKSKEVEDVDGLMGLSLTLDEWMKLDSGLIEDEGEITDRTAKILAAHHANSVNLVHDGQKKGKRGRRWGLLGNNFTVAIMVQLRDPLRNFEPVGAPMLALIQVERVFVPPKPKIYGNVSFKVDTETDEENKTEKKELVTEEIKKVEEGEVASISQYKINEVHVAGFKTEPEPVPDKKNPWSNGLQQQSGSRWLIAAGMGKGNKHPLLNSKVGNSSSTKPGKGDSLWSISSRVQGNGSKRNPNILLSSKTGRMR</sequence>
<feature type="domain" description="C2 NT-type" evidence="2">
    <location>
        <begin position="78"/>
        <end position="238"/>
    </location>
</feature>
<name>A0AAD5WAC6_9POAL</name>
<keyword evidence="4" id="KW-1185">Reference proteome</keyword>
<evidence type="ECO:0000313" key="3">
    <source>
        <dbReference type="EMBL" id="KAJ3684769.1"/>
    </source>
</evidence>
<feature type="region of interest" description="Disordered" evidence="1">
    <location>
        <begin position="511"/>
        <end position="531"/>
    </location>
</feature>
<dbReference type="InterPro" id="IPR048972">
    <property type="entry name" value="PMI1_PMIR1-2_C"/>
</dbReference>
<evidence type="ECO:0000256" key="1">
    <source>
        <dbReference type="SAM" id="MobiDB-lite"/>
    </source>
</evidence>
<feature type="region of interest" description="Disordered" evidence="1">
    <location>
        <begin position="1"/>
        <end position="71"/>
    </location>
</feature>